<dbReference type="RefSeq" id="WP_380859390.1">
    <property type="nucleotide sequence ID" value="NZ_JBHSKM010000022.1"/>
</dbReference>
<name>A0ABW0CSP4_STRCD</name>
<gene>
    <name evidence="2" type="ORF">ACFPQ9_28635</name>
</gene>
<keyword evidence="3" id="KW-1185">Reference proteome</keyword>
<dbReference type="PANTHER" id="PTHR43689">
    <property type="entry name" value="HYDROLASE"/>
    <property type="match status" value="1"/>
</dbReference>
<dbReference type="EMBL" id="JBHSKM010000022">
    <property type="protein sequence ID" value="MFC5217806.1"/>
    <property type="molecule type" value="Genomic_DNA"/>
</dbReference>
<dbReference type="SUPFAM" id="SSF53474">
    <property type="entry name" value="alpha/beta-Hydrolases"/>
    <property type="match status" value="1"/>
</dbReference>
<proteinExistence type="predicted"/>
<dbReference type="GO" id="GO:0016787">
    <property type="term" value="F:hydrolase activity"/>
    <property type="evidence" value="ECO:0007669"/>
    <property type="project" value="UniProtKB-KW"/>
</dbReference>
<reference evidence="3" key="1">
    <citation type="journal article" date="2019" name="Int. J. Syst. Evol. Microbiol.">
        <title>The Global Catalogue of Microorganisms (GCM) 10K type strain sequencing project: providing services to taxonomists for standard genome sequencing and annotation.</title>
        <authorList>
            <consortium name="The Broad Institute Genomics Platform"/>
            <consortium name="The Broad Institute Genome Sequencing Center for Infectious Disease"/>
            <person name="Wu L."/>
            <person name="Ma J."/>
        </authorList>
    </citation>
    <scope>NUCLEOTIDE SEQUENCE [LARGE SCALE GENOMIC DNA]</scope>
    <source>
        <strain evidence="3">KCTC 42586</strain>
    </source>
</reference>
<protein>
    <submittedName>
        <fullName evidence="2">Alpha/beta fold hydrolase</fullName>
    </submittedName>
</protein>
<keyword evidence="2" id="KW-0378">Hydrolase</keyword>
<dbReference type="Pfam" id="PF12697">
    <property type="entry name" value="Abhydrolase_6"/>
    <property type="match status" value="1"/>
</dbReference>
<evidence type="ECO:0000313" key="3">
    <source>
        <dbReference type="Proteomes" id="UP001596263"/>
    </source>
</evidence>
<organism evidence="2 3">
    <name type="scientific">Streptomyces coerulescens</name>
    <dbReference type="NCBI Taxonomy" id="29304"/>
    <lineage>
        <taxon>Bacteria</taxon>
        <taxon>Bacillati</taxon>
        <taxon>Actinomycetota</taxon>
        <taxon>Actinomycetes</taxon>
        <taxon>Kitasatosporales</taxon>
        <taxon>Streptomycetaceae</taxon>
        <taxon>Streptomyces</taxon>
    </lineage>
</organism>
<comment type="caution">
    <text evidence="2">The sequence shown here is derived from an EMBL/GenBank/DDBJ whole genome shotgun (WGS) entry which is preliminary data.</text>
</comment>
<dbReference type="PANTHER" id="PTHR43689:SF8">
    <property type="entry name" value="ALPHA_BETA-HYDROLASES SUPERFAMILY PROTEIN"/>
    <property type="match status" value="1"/>
</dbReference>
<dbReference type="Gene3D" id="3.40.50.1820">
    <property type="entry name" value="alpha/beta hydrolase"/>
    <property type="match status" value="1"/>
</dbReference>
<evidence type="ECO:0000313" key="2">
    <source>
        <dbReference type="EMBL" id="MFC5217806.1"/>
    </source>
</evidence>
<accession>A0ABW0CSP4</accession>
<dbReference type="InterPro" id="IPR000073">
    <property type="entry name" value="AB_hydrolase_1"/>
</dbReference>
<feature type="domain" description="AB hydrolase-1" evidence="1">
    <location>
        <begin position="8"/>
        <end position="223"/>
    </location>
</feature>
<sequence>MSALRVTLLHGLAGSTRLWDRCRAEAPEGVRMTAADIDWPFDGTARPGLPGDPARLVGHVARGTRAQVVVAHSFAANALLEHLLSPDASSLSAAVLVSPFYRPRPQEFDWETISYYFNQFHLILEEGLHVSAGGRLDPAVRHAMALRVRETIGPYGWMDFFGAYLRTPALPLHRIRLPVLIVTGRDDRAAPESDARNLARALPTARLDVLPSCGHFPMAERARSFTRLLGDFLAALPAPSDRSAGAPPADAPLEMT</sequence>
<dbReference type="InterPro" id="IPR029058">
    <property type="entry name" value="AB_hydrolase_fold"/>
</dbReference>
<evidence type="ECO:0000259" key="1">
    <source>
        <dbReference type="Pfam" id="PF12697"/>
    </source>
</evidence>
<dbReference type="Proteomes" id="UP001596263">
    <property type="component" value="Unassembled WGS sequence"/>
</dbReference>